<name>A0A4Y8MWJ4_9BURK</name>
<dbReference type="GeneID" id="97308523"/>
<comment type="caution">
    <text evidence="2">The sequence shown here is derived from an EMBL/GenBank/DDBJ whole genome shotgun (WGS) entry which is preliminary data.</text>
</comment>
<dbReference type="PROSITE" id="PS51257">
    <property type="entry name" value="PROKAR_LIPOPROTEIN"/>
    <property type="match status" value="1"/>
</dbReference>
<feature type="region of interest" description="Disordered" evidence="1">
    <location>
        <begin position="387"/>
        <end position="407"/>
    </location>
</feature>
<dbReference type="EMBL" id="SNVI01000002">
    <property type="protein sequence ID" value="TFE41887.1"/>
    <property type="molecule type" value="Genomic_DNA"/>
</dbReference>
<dbReference type="Proteomes" id="UP000297385">
    <property type="component" value="Unassembled WGS sequence"/>
</dbReference>
<evidence type="ECO:0000313" key="3">
    <source>
        <dbReference type="Proteomes" id="UP000297385"/>
    </source>
</evidence>
<reference evidence="2 3" key="1">
    <citation type="submission" date="2019-03" db="EMBL/GenBank/DDBJ databases">
        <title>Complete Genome Sequence of Paraburkholderia dipogonis ICMP 19430T, a Nitrogen-fixing Symbiont of the South African Invasive Legume Dipogon lignosus in New Zealand.</title>
        <authorList>
            <person name="De Meyer S.E."/>
        </authorList>
    </citation>
    <scope>NUCLEOTIDE SEQUENCE [LARGE SCALE GENOMIC DNA]</scope>
    <source>
        <strain evidence="2 3">ICMP 19430</strain>
    </source>
</reference>
<proteinExistence type="predicted"/>
<protein>
    <submittedName>
        <fullName evidence="2">Uncharacterized protein</fullName>
    </submittedName>
</protein>
<evidence type="ECO:0000256" key="1">
    <source>
        <dbReference type="SAM" id="MobiDB-lite"/>
    </source>
</evidence>
<accession>A0A4Y8MWJ4</accession>
<dbReference type="RefSeq" id="WP_134465168.1">
    <property type="nucleotide sequence ID" value="NZ_JBHMFL010000064.1"/>
</dbReference>
<dbReference type="AlphaFoldDB" id="A0A4Y8MWJ4"/>
<evidence type="ECO:0000313" key="2">
    <source>
        <dbReference type="EMBL" id="TFE41887.1"/>
    </source>
</evidence>
<organism evidence="2 3">
    <name type="scientific">Paraburkholderia dipogonis</name>
    <dbReference type="NCBI Taxonomy" id="1211383"/>
    <lineage>
        <taxon>Bacteria</taxon>
        <taxon>Pseudomonadati</taxon>
        <taxon>Pseudomonadota</taxon>
        <taxon>Betaproteobacteria</taxon>
        <taxon>Burkholderiales</taxon>
        <taxon>Burkholderiaceae</taxon>
        <taxon>Paraburkholderia</taxon>
    </lineage>
</organism>
<sequence length="419" mass="45097">MFRSALLTVVQLMSLNAVVGCADAETVPDGSIVLFRISGDQTIRDGRFGSLADFQQHLLPAAKKCGLTIANDARFADGTFGSKTALVIAKLSACPDFRTSIAATDPARGGAVSSGFWRIVAPDVALPDAISRAHTMTLSYESTDYVDIEFNTGTTDPGILTWGPLGATAGQAQQVQAILLLVDQRFPHLIDQSFGSEAQAVRLFSNTRKTSSLESQVAEVKASPGRSTTWQSGFAALGANRDVRDIYDTVMGDKGTSGIFEAIADFYCSYWSKGWKPTEIDYAFFFDRAVQMDVRQEKTNTAVTAVRDAEKRLNRSLTAAERRRAISANFTASAQWAEDRLARDVAYYIDGIPAASLTNNSLSALRDPSLATGPVVKDEAAHWAKRSGKRASDFGLSDDRVSPPPAGMVAARTKCIAPQ</sequence>
<gene>
    <name evidence="2" type="ORF">E2553_35195</name>
</gene>